<proteinExistence type="predicted"/>
<evidence type="ECO:0000313" key="3">
    <source>
        <dbReference type="Proteomes" id="UP000799764"/>
    </source>
</evidence>
<dbReference type="AlphaFoldDB" id="A0A9P4P3B2"/>
<keyword evidence="3" id="KW-1185">Reference proteome</keyword>
<feature type="region of interest" description="Disordered" evidence="1">
    <location>
        <begin position="1"/>
        <end position="61"/>
    </location>
</feature>
<evidence type="ECO:0008006" key="4">
    <source>
        <dbReference type="Google" id="ProtNLM"/>
    </source>
</evidence>
<dbReference type="Proteomes" id="UP000799764">
    <property type="component" value="Unassembled WGS sequence"/>
</dbReference>
<gene>
    <name evidence="2" type="ORF">P171DRAFT_437628</name>
</gene>
<reference evidence="2" key="1">
    <citation type="journal article" date="2020" name="Stud. Mycol.">
        <title>101 Dothideomycetes genomes: a test case for predicting lifestyles and emergence of pathogens.</title>
        <authorList>
            <person name="Haridas S."/>
            <person name="Albert R."/>
            <person name="Binder M."/>
            <person name="Bloem J."/>
            <person name="Labutti K."/>
            <person name="Salamov A."/>
            <person name="Andreopoulos B."/>
            <person name="Baker S."/>
            <person name="Barry K."/>
            <person name="Bills G."/>
            <person name="Bluhm B."/>
            <person name="Cannon C."/>
            <person name="Castanera R."/>
            <person name="Culley D."/>
            <person name="Daum C."/>
            <person name="Ezra D."/>
            <person name="Gonzalez J."/>
            <person name="Henrissat B."/>
            <person name="Kuo A."/>
            <person name="Liang C."/>
            <person name="Lipzen A."/>
            <person name="Lutzoni F."/>
            <person name="Magnuson J."/>
            <person name="Mondo S."/>
            <person name="Nolan M."/>
            <person name="Ohm R."/>
            <person name="Pangilinan J."/>
            <person name="Park H.-J."/>
            <person name="Ramirez L."/>
            <person name="Alfaro M."/>
            <person name="Sun H."/>
            <person name="Tritt A."/>
            <person name="Yoshinaga Y."/>
            <person name="Zwiers L.-H."/>
            <person name="Turgeon B."/>
            <person name="Goodwin S."/>
            <person name="Spatafora J."/>
            <person name="Crous P."/>
            <person name="Grigoriev I."/>
        </authorList>
    </citation>
    <scope>NUCLEOTIDE SEQUENCE</scope>
    <source>
        <strain evidence="2">CBS 690.94</strain>
    </source>
</reference>
<dbReference type="EMBL" id="MU001515">
    <property type="protein sequence ID" value="KAF2437544.1"/>
    <property type="molecule type" value="Genomic_DNA"/>
</dbReference>
<sequence length="363" mass="41180">MALTRAGKKRELGSPALSSGKGQATKKAKNSNKAKTPKKGSAAPASLAAQEKKNKPKGLVDMPPEIRNRIYHFATERDNFEGWEDAVPLIDMHTGHGCGRSQWPMSKYECSLSARNFLGLTQTCKLIRKEYRPIWLRNSSIRVLPRYLSVYIHTFYGCGADYSTNMPKLIQISHCQDAFGQNNLDLTEMLRMHAASPATKFEFVPHELTQEEGLWNDRLDDCFMCEEEIMFGETDIDELEENGCPHFEEHREAFADFLLMEQYPYLLALDKFLAHDNAKWLADIQDREVIRVKLDTYDGEYGSPDVTIRLRHGSEIVTQKLKKKSMSDAASDYIKDRSLRDVNTGHASLHFQLQICGGSHGSP</sequence>
<accession>A0A9P4P3B2</accession>
<protein>
    <recommendedName>
        <fullName evidence="4">F-box domain-containing protein</fullName>
    </recommendedName>
</protein>
<name>A0A9P4P3B2_9PLEO</name>
<evidence type="ECO:0000256" key="1">
    <source>
        <dbReference type="SAM" id="MobiDB-lite"/>
    </source>
</evidence>
<organism evidence="2 3">
    <name type="scientific">Karstenula rhodostoma CBS 690.94</name>
    <dbReference type="NCBI Taxonomy" id="1392251"/>
    <lineage>
        <taxon>Eukaryota</taxon>
        <taxon>Fungi</taxon>
        <taxon>Dikarya</taxon>
        <taxon>Ascomycota</taxon>
        <taxon>Pezizomycotina</taxon>
        <taxon>Dothideomycetes</taxon>
        <taxon>Pleosporomycetidae</taxon>
        <taxon>Pleosporales</taxon>
        <taxon>Massarineae</taxon>
        <taxon>Didymosphaeriaceae</taxon>
        <taxon>Karstenula</taxon>
    </lineage>
</organism>
<dbReference type="OrthoDB" id="3766937at2759"/>
<evidence type="ECO:0000313" key="2">
    <source>
        <dbReference type="EMBL" id="KAF2437544.1"/>
    </source>
</evidence>
<comment type="caution">
    <text evidence="2">The sequence shown here is derived from an EMBL/GenBank/DDBJ whole genome shotgun (WGS) entry which is preliminary data.</text>
</comment>
<feature type="compositionally biased region" description="Basic residues" evidence="1">
    <location>
        <begin position="24"/>
        <end position="38"/>
    </location>
</feature>